<sequence length="295" mass="32461">MARAFAEHTKGDSDIIIVGRNRASAENIFSAFPKSITSTTPASENDKSTPAREFVQCDITLMKNVQEATRSILTKYPKINYLVMSPGIMTMAGRDETEEGIDKKLAVHYYARWKFLNDLLPALKKASEAGEQGAVMSVMAAGKGGAIDLEDLALKKGYSVSKAALIAPTYNDLMLESFSEQAPNLKLIHAYPGFVRTSLLSSSPSWLLRTSGFLLTPLIRPFSVSQAECGEYMWNAIYHTATKPGPWRTGSNGEDLGKSRYFGDDNQRKKLWEHTVEVMKNALHPASSEGAEQAK</sequence>
<accession>A0A0C2Y373</accession>
<evidence type="ECO:0008006" key="4">
    <source>
        <dbReference type="Google" id="ProtNLM"/>
    </source>
</evidence>
<dbReference type="AlphaFoldDB" id="A0A0C2Y373"/>
<dbReference type="PANTHER" id="PTHR47534:SF3">
    <property type="entry name" value="ALCOHOL DEHYDROGENASE-LIKE C-TERMINAL DOMAIN-CONTAINING PROTEIN"/>
    <property type="match status" value="1"/>
</dbReference>
<keyword evidence="3" id="KW-1185">Reference proteome</keyword>
<dbReference type="InterPro" id="IPR052228">
    <property type="entry name" value="Sec_Metab_Biosynth_Oxidored"/>
</dbReference>
<dbReference type="SUPFAM" id="SSF51735">
    <property type="entry name" value="NAD(P)-binding Rossmann-fold domains"/>
    <property type="match status" value="1"/>
</dbReference>
<evidence type="ECO:0000313" key="3">
    <source>
        <dbReference type="Proteomes" id="UP000053424"/>
    </source>
</evidence>
<dbReference type="PANTHER" id="PTHR47534">
    <property type="entry name" value="YALI0E05731P"/>
    <property type="match status" value="1"/>
</dbReference>
<dbReference type="GO" id="GO:0016491">
    <property type="term" value="F:oxidoreductase activity"/>
    <property type="evidence" value="ECO:0007669"/>
    <property type="project" value="UniProtKB-KW"/>
</dbReference>
<keyword evidence="1" id="KW-0560">Oxidoreductase</keyword>
<organism evidence="2 3">
    <name type="scientific">Hebeloma cylindrosporum</name>
    <dbReference type="NCBI Taxonomy" id="76867"/>
    <lineage>
        <taxon>Eukaryota</taxon>
        <taxon>Fungi</taxon>
        <taxon>Dikarya</taxon>
        <taxon>Basidiomycota</taxon>
        <taxon>Agaricomycotina</taxon>
        <taxon>Agaricomycetes</taxon>
        <taxon>Agaricomycetidae</taxon>
        <taxon>Agaricales</taxon>
        <taxon>Agaricineae</taxon>
        <taxon>Hymenogastraceae</taxon>
        <taxon>Hebeloma</taxon>
    </lineage>
</organism>
<dbReference type="HOGENOM" id="CLU_044999_1_0_1"/>
<proteinExistence type="predicted"/>
<reference evidence="3" key="2">
    <citation type="submission" date="2015-01" db="EMBL/GenBank/DDBJ databases">
        <title>Evolutionary Origins and Diversification of the Mycorrhizal Mutualists.</title>
        <authorList>
            <consortium name="DOE Joint Genome Institute"/>
            <consortium name="Mycorrhizal Genomics Consortium"/>
            <person name="Kohler A."/>
            <person name="Kuo A."/>
            <person name="Nagy L.G."/>
            <person name="Floudas D."/>
            <person name="Copeland A."/>
            <person name="Barry K.W."/>
            <person name="Cichocki N."/>
            <person name="Veneault-Fourrey C."/>
            <person name="LaButti K."/>
            <person name="Lindquist E.A."/>
            <person name="Lipzen A."/>
            <person name="Lundell T."/>
            <person name="Morin E."/>
            <person name="Murat C."/>
            <person name="Riley R."/>
            <person name="Ohm R."/>
            <person name="Sun H."/>
            <person name="Tunlid A."/>
            <person name="Henrissat B."/>
            <person name="Grigoriev I.V."/>
            <person name="Hibbett D.S."/>
            <person name="Martin F."/>
        </authorList>
    </citation>
    <scope>NUCLEOTIDE SEQUENCE [LARGE SCALE GENOMIC DNA]</scope>
    <source>
        <strain evidence="3">h7</strain>
    </source>
</reference>
<dbReference type="STRING" id="686832.A0A0C2Y373"/>
<dbReference type="Gene3D" id="3.40.50.720">
    <property type="entry name" value="NAD(P)-binding Rossmann-like Domain"/>
    <property type="match status" value="1"/>
</dbReference>
<dbReference type="InterPro" id="IPR002347">
    <property type="entry name" value="SDR_fam"/>
</dbReference>
<gene>
    <name evidence="2" type="ORF">M413DRAFT_449689</name>
</gene>
<evidence type="ECO:0000256" key="1">
    <source>
        <dbReference type="ARBA" id="ARBA00023002"/>
    </source>
</evidence>
<dbReference type="Proteomes" id="UP000053424">
    <property type="component" value="Unassembled WGS sequence"/>
</dbReference>
<dbReference type="InterPro" id="IPR036291">
    <property type="entry name" value="NAD(P)-bd_dom_sf"/>
</dbReference>
<protein>
    <recommendedName>
        <fullName evidence="4">NAD(P)-binding protein</fullName>
    </recommendedName>
</protein>
<reference evidence="2 3" key="1">
    <citation type="submission" date="2014-04" db="EMBL/GenBank/DDBJ databases">
        <authorList>
            <consortium name="DOE Joint Genome Institute"/>
            <person name="Kuo A."/>
            <person name="Gay G."/>
            <person name="Dore J."/>
            <person name="Kohler A."/>
            <person name="Nagy L.G."/>
            <person name="Floudas D."/>
            <person name="Copeland A."/>
            <person name="Barry K.W."/>
            <person name="Cichocki N."/>
            <person name="Veneault-Fourrey C."/>
            <person name="LaButti K."/>
            <person name="Lindquist E.A."/>
            <person name="Lipzen A."/>
            <person name="Lundell T."/>
            <person name="Morin E."/>
            <person name="Murat C."/>
            <person name="Sun H."/>
            <person name="Tunlid A."/>
            <person name="Henrissat B."/>
            <person name="Grigoriev I.V."/>
            <person name="Hibbett D.S."/>
            <person name="Martin F."/>
            <person name="Nordberg H.P."/>
            <person name="Cantor M.N."/>
            <person name="Hua S.X."/>
        </authorList>
    </citation>
    <scope>NUCLEOTIDE SEQUENCE [LARGE SCALE GENOMIC DNA]</scope>
    <source>
        <strain evidence="3">h7</strain>
    </source>
</reference>
<name>A0A0C2Y373_HEBCY</name>
<dbReference type="Pfam" id="PF00106">
    <property type="entry name" value="adh_short"/>
    <property type="match status" value="1"/>
</dbReference>
<dbReference type="OrthoDB" id="2898509at2759"/>
<evidence type="ECO:0000313" key="2">
    <source>
        <dbReference type="EMBL" id="KIM35542.1"/>
    </source>
</evidence>
<dbReference type="EMBL" id="KN831818">
    <property type="protein sequence ID" value="KIM35542.1"/>
    <property type="molecule type" value="Genomic_DNA"/>
</dbReference>